<dbReference type="GO" id="GO:0050660">
    <property type="term" value="F:flavin adenine dinucleotide binding"/>
    <property type="evidence" value="ECO:0007669"/>
    <property type="project" value="InterPro"/>
</dbReference>
<organism evidence="4 5">
    <name type="scientific">Kineococcus rhizosphaerae</name>
    <dbReference type="NCBI Taxonomy" id="559628"/>
    <lineage>
        <taxon>Bacteria</taxon>
        <taxon>Bacillati</taxon>
        <taxon>Actinomycetota</taxon>
        <taxon>Actinomycetes</taxon>
        <taxon>Kineosporiales</taxon>
        <taxon>Kineosporiaceae</taxon>
        <taxon>Kineococcus</taxon>
    </lineage>
</organism>
<reference evidence="4 5" key="1">
    <citation type="submission" date="2018-03" db="EMBL/GenBank/DDBJ databases">
        <title>Genomic Encyclopedia of Archaeal and Bacterial Type Strains, Phase II (KMG-II): from individual species to whole genera.</title>
        <authorList>
            <person name="Goeker M."/>
        </authorList>
    </citation>
    <scope>NUCLEOTIDE SEQUENCE [LARGE SCALE GENOMIC DNA]</scope>
    <source>
        <strain evidence="4 5">DSM 19711</strain>
    </source>
</reference>
<name>A0A2T0RAU6_9ACTN</name>
<protein>
    <submittedName>
        <fullName evidence="4">Berberine-like enzyme</fullName>
    </submittedName>
</protein>
<evidence type="ECO:0000313" key="5">
    <source>
        <dbReference type="Proteomes" id="UP000238083"/>
    </source>
</evidence>
<keyword evidence="5" id="KW-1185">Reference proteome</keyword>
<feature type="domain" description="Berberine/berberine-like" evidence="3">
    <location>
        <begin position="58"/>
        <end position="103"/>
    </location>
</feature>
<dbReference type="Pfam" id="PF08031">
    <property type="entry name" value="BBE"/>
    <property type="match status" value="1"/>
</dbReference>
<keyword evidence="2" id="KW-0274">FAD</keyword>
<accession>A0A2T0RAU6</accession>
<proteinExistence type="predicted"/>
<dbReference type="InterPro" id="IPR016164">
    <property type="entry name" value="FAD-linked_Oxase-like_C"/>
</dbReference>
<gene>
    <name evidence="4" type="ORF">CLV37_101543</name>
</gene>
<evidence type="ECO:0000256" key="1">
    <source>
        <dbReference type="ARBA" id="ARBA00022630"/>
    </source>
</evidence>
<comment type="caution">
    <text evidence="4">The sequence shown here is derived from an EMBL/GenBank/DDBJ whole genome shotgun (WGS) entry which is preliminary data.</text>
</comment>
<dbReference type="AlphaFoldDB" id="A0A2T0RAU6"/>
<keyword evidence="1" id="KW-0285">Flavoprotein</keyword>
<sequence>MGGAISRVGPEATAFPHRQESWPVNVCGIWRPDEDDARNLAWVKETFAALAPHLSPGSYHNFGGSDADDAETRDSFGPTWDRLRAVKSQYDPDNVFRHCANVPPLTQEGR</sequence>
<dbReference type="Proteomes" id="UP000238083">
    <property type="component" value="Unassembled WGS sequence"/>
</dbReference>
<evidence type="ECO:0000259" key="3">
    <source>
        <dbReference type="Pfam" id="PF08031"/>
    </source>
</evidence>
<dbReference type="Gene3D" id="3.40.462.20">
    <property type="match status" value="1"/>
</dbReference>
<dbReference type="SUPFAM" id="SSF55103">
    <property type="entry name" value="FAD-linked oxidases, C-terminal domain"/>
    <property type="match status" value="1"/>
</dbReference>
<dbReference type="InterPro" id="IPR012951">
    <property type="entry name" value="BBE"/>
</dbReference>
<dbReference type="RefSeq" id="WP_170127018.1">
    <property type="nucleotide sequence ID" value="NZ_PVZF01000001.1"/>
</dbReference>
<evidence type="ECO:0000256" key="2">
    <source>
        <dbReference type="ARBA" id="ARBA00022827"/>
    </source>
</evidence>
<dbReference type="GO" id="GO:0016491">
    <property type="term" value="F:oxidoreductase activity"/>
    <property type="evidence" value="ECO:0007669"/>
    <property type="project" value="InterPro"/>
</dbReference>
<dbReference type="EMBL" id="PVZF01000001">
    <property type="protein sequence ID" value="PRY18298.1"/>
    <property type="molecule type" value="Genomic_DNA"/>
</dbReference>
<evidence type="ECO:0000313" key="4">
    <source>
        <dbReference type="EMBL" id="PRY18298.1"/>
    </source>
</evidence>